<dbReference type="AlphaFoldDB" id="R3W5T9"/>
<dbReference type="OrthoDB" id="214815at186826"/>
<dbReference type="HOGENOM" id="CLU_412036_0_0_9"/>
<dbReference type="InterPro" id="IPR058066">
    <property type="entry name" value="pXO2-14_N"/>
</dbReference>
<comment type="caution">
    <text evidence="4">The sequence shown here is derived from an EMBL/GenBank/DDBJ whole genome shotgun (WGS) entry which is preliminary data.</text>
</comment>
<feature type="transmembrane region" description="Helical" evidence="2">
    <location>
        <begin position="372"/>
        <end position="392"/>
    </location>
</feature>
<dbReference type="STRING" id="154621.RV11_GL003173"/>
<evidence type="ECO:0000256" key="1">
    <source>
        <dbReference type="SAM" id="MobiDB-lite"/>
    </source>
</evidence>
<dbReference type="PATRIC" id="fig|1158610.3.peg.1980"/>
<feature type="compositionally biased region" description="Basic and acidic residues" evidence="1">
    <location>
        <begin position="493"/>
        <end position="527"/>
    </location>
</feature>
<keyword evidence="2" id="KW-0472">Membrane</keyword>
<feature type="transmembrane region" description="Helical" evidence="2">
    <location>
        <begin position="310"/>
        <end position="334"/>
    </location>
</feature>
<dbReference type="InterPro" id="IPR058521">
    <property type="entry name" value="DUF8208"/>
</dbReference>
<dbReference type="EMBL" id="AJAT01000016">
    <property type="protein sequence ID" value="EOL43011.1"/>
    <property type="molecule type" value="Genomic_DNA"/>
</dbReference>
<organism evidence="4 5">
    <name type="scientific">Enterococcus phoeniculicola ATCC BAA-412</name>
    <dbReference type="NCBI Taxonomy" id="1158610"/>
    <lineage>
        <taxon>Bacteria</taxon>
        <taxon>Bacillati</taxon>
        <taxon>Bacillota</taxon>
        <taxon>Bacilli</taxon>
        <taxon>Lactobacillales</taxon>
        <taxon>Enterococcaceae</taxon>
        <taxon>Enterococcus</taxon>
    </lineage>
</organism>
<name>R3W5T9_9ENTE</name>
<feature type="transmembrane region" description="Helical" evidence="2">
    <location>
        <begin position="346"/>
        <end position="366"/>
    </location>
</feature>
<evidence type="ECO:0000259" key="3">
    <source>
        <dbReference type="Pfam" id="PF26635"/>
    </source>
</evidence>
<sequence length="611" mass="68046">MPFTDEQLINIYITFDRYLKLSDTGSDIFRAILFGPLKIMAELVNSLGQLIYESVAFLGFWGIEEIGGTDTVASGILNNANSGSILEILRPFQNFGVGASILIIGATYMLGKSDENKEIAKNIFFVIVLVGLLPSIMTNGASLVKGTATELTLDQANLGISAVKNNTADVYTFVADKWQTAELKDKNHLDDFIGVDINETIDEPDEADTSGVLSNKIVAGKKDKEKTLEKLPEKSGAWVVGNLINMLIPRYYRWSINWIPAYVTVIALLVAIVLSLVRIGRLGMESAVNYIWGNIIAFFSFRDTTRFKTVVMQILVGFVTIISIFVLFFVFIYYMSFVNSVTENTWLRLFGIVGGCVLLYDGPAIIQQLFGVDAGLGTAGAVVLGTGLSFALRGTTGITKKMAASSAITGGFLSGYFGRKEDNSESASPNKRLEEKNQKSNYSTQEHNDKDNQEVGEKSIEDTKGSETYPDSVEEERNIGSEHSQLSEEEVKESEIQKKNSELEKTTHLLDENIKDDAPTSNNREKNQSIYQDEEEDSKNDEVELNEKPKNPVYQHLDKKWSTPPNQRKKGLYVQTKGSHTLGKEYREYREELKKYKKAQKSNPIEKGDDD</sequence>
<feature type="domain" description="DUF8208" evidence="3">
    <location>
        <begin position="24"/>
        <end position="384"/>
    </location>
</feature>
<dbReference type="eggNOG" id="COG3266">
    <property type="taxonomic scope" value="Bacteria"/>
</dbReference>
<feature type="compositionally biased region" description="Basic and acidic residues" evidence="1">
    <location>
        <begin position="446"/>
        <end position="465"/>
    </location>
</feature>
<dbReference type="Pfam" id="PF26635">
    <property type="entry name" value="DUF8208"/>
    <property type="match status" value="1"/>
</dbReference>
<protein>
    <recommendedName>
        <fullName evidence="3">DUF8208 domain-containing protein</fullName>
    </recommendedName>
</protein>
<feature type="transmembrane region" description="Helical" evidence="2">
    <location>
        <begin position="123"/>
        <end position="144"/>
    </location>
</feature>
<keyword evidence="2" id="KW-1133">Transmembrane helix</keyword>
<evidence type="ECO:0000313" key="5">
    <source>
        <dbReference type="Proteomes" id="UP000013785"/>
    </source>
</evidence>
<feature type="compositionally biased region" description="Basic and acidic residues" evidence="1">
    <location>
        <begin position="540"/>
        <end position="561"/>
    </location>
</feature>
<evidence type="ECO:0000256" key="2">
    <source>
        <dbReference type="SAM" id="Phobius"/>
    </source>
</evidence>
<evidence type="ECO:0000313" key="4">
    <source>
        <dbReference type="EMBL" id="EOL43011.1"/>
    </source>
</evidence>
<dbReference type="Proteomes" id="UP000013785">
    <property type="component" value="Unassembled WGS sequence"/>
</dbReference>
<reference evidence="4 5" key="1">
    <citation type="submission" date="2013-02" db="EMBL/GenBank/DDBJ databases">
        <title>The Genome Sequence of Enterococcus phoeniculicola BAA-412.</title>
        <authorList>
            <consortium name="The Broad Institute Genome Sequencing Platform"/>
            <consortium name="The Broad Institute Genome Sequencing Center for Infectious Disease"/>
            <person name="Earl A.M."/>
            <person name="Gilmore M.S."/>
            <person name="Lebreton F."/>
            <person name="Walker B."/>
            <person name="Young S.K."/>
            <person name="Zeng Q."/>
            <person name="Gargeya S."/>
            <person name="Fitzgerald M."/>
            <person name="Haas B."/>
            <person name="Abouelleil A."/>
            <person name="Alvarado L."/>
            <person name="Arachchi H.M."/>
            <person name="Berlin A.M."/>
            <person name="Chapman S.B."/>
            <person name="Dewar J."/>
            <person name="Goldberg J."/>
            <person name="Griggs A."/>
            <person name="Gujja S."/>
            <person name="Hansen M."/>
            <person name="Howarth C."/>
            <person name="Imamovic A."/>
            <person name="Larimer J."/>
            <person name="McCowan C."/>
            <person name="Murphy C."/>
            <person name="Neiman D."/>
            <person name="Pearson M."/>
            <person name="Priest M."/>
            <person name="Roberts A."/>
            <person name="Saif S."/>
            <person name="Shea T."/>
            <person name="Sisk P."/>
            <person name="Sykes S."/>
            <person name="Wortman J."/>
            <person name="Nusbaum C."/>
            <person name="Birren B."/>
        </authorList>
    </citation>
    <scope>NUCLEOTIDE SEQUENCE [LARGE SCALE GENOMIC DNA]</scope>
    <source>
        <strain evidence="4 5">ATCC BAA-412</strain>
    </source>
</reference>
<dbReference type="NCBIfam" id="NF045890">
    <property type="entry name" value="conj_pls20_p028"/>
    <property type="match status" value="1"/>
</dbReference>
<feature type="transmembrane region" description="Helical" evidence="2">
    <location>
        <begin position="92"/>
        <end position="111"/>
    </location>
</feature>
<feature type="transmembrane region" description="Helical" evidence="2">
    <location>
        <begin position="259"/>
        <end position="280"/>
    </location>
</feature>
<keyword evidence="5" id="KW-1185">Reference proteome</keyword>
<feature type="region of interest" description="Disordered" evidence="1">
    <location>
        <begin position="420"/>
        <end position="586"/>
    </location>
</feature>
<gene>
    <name evidence="4" type="ORF">UC3_01988</name>
</gene>
<dbReference type="RefSeq" id="WP_010768650.1">
    <property type="nucleotide sequence ID" value="NZ_ASWE01000002.1"/>
</dbReference>
<accession>R3W5T9</accession>
<proteinExistence type="predicted"/>
<keyword evidence="2" id="KW-0812">Transmembrane</keyword>
<feature type="transmembrane region" description="Helical" evidence="2">
    <location>
        <begin position="287"/>
        <end position="304"/>
    </location>
</feature>